<feature type="transmembrane region" description="Helical" evidence="1">
    <location>
        <begin position="62"/>
        <end position="81"/>
    </location>
</feature>
<gene>
    <name evidence="2" type="ORF">ABC974_27655</name>
</gene>
<evidence type="ECO:0000256" key="1">
    <source>
        <dbReference type="SAM" id="Phobius"/>
    </source>
</evidence>
<dbReference type="EMBL" id="JBDIME010000047">
    <property type="protein sequence ID" value="MEN2793426.1"/>
    <property type="molecule type" value="Genomic_DNA"/>
</dbReference>
<proteinExistence type="predicted"/>
<keyword evidence="3" id="KW-1185">Reference proteome</keyword>
<reference evidence="2 3" key="1">
    <citation type="submission" date="2024-05" db="EMBL/GenBank/DDBJ databases">
        <authorList>
            <person name="Liu Q."/>
            <person name="Xin Y.-H."/>
        </authorList>
    </citation>
    <scope>NUCLEOTIDE SEQUENCE [LARGE SCALE GENOMIC DNA]</scope>
    <source>
        <strain evidence="2 3">CGMCC 1.10181</strain>
    </source>
</reference>
<sequence>MRTILFIAEPIGLCLGSLVAGILSCWLLWAAFKLVRHPEWGPPLVAVPAALALAGRLPSSEFLDMTLVFAAVAAIPFWSAGREWRAAWLTRDPRAPAEPSAPVRIEAVAGPDRNTTRIYPRYPAMTGCICEARRPAPAEIKKVASRIWRESFVPQGPDTSFATRRALLRAAKASLEGS</sequence>
<keyword evidence="1" id="KW-0812">Transmembrane</keyword>
<dbReference type="Proteomes" id="UP001419910">
    <property type="component" value="Unassembled WGS sequence"/>
</dbReference>
<accession>A0ABU9YCK1</accession>
<keyword evidence="1" id="KW-0472">Membrane</keyword>
<evidence type="ECO:0000313" key="3">
    <source>
        <dbReference type="Proteomes" id="UP001419910"/>
    </source>
</evidence>
<comment type="caution">
    <text evidence="2">The sequence shown here is derived from an EMBL/GenBank/DDBJ whole genome shotgun (WGS) entry which is preliminary data.</text>
</comment>
<name>A0ABU9YCK1_9SPHN</name>
<keyword evidence="1" id="KW-1133">Transmembrane helix</keyword>
<protein>
    <submittedName>
        <fullName evidence="2">Uncharacterized protein</fullName>
    </submittedName>
</protein>
<organism evidence="2 3">
    <name type="scientific">Sphingomonas oligophenolica</name>
    <dbReference type="NCBI Taxonomy" id="301154"/>
    <lineage>
        <taxon>Bacteria</taxon>
        <taxon>Pseudomonadati</taxon>
        <taxon>Pseudomonadota</taxon>
        <taxon>Alphaproteobacteria</taxon>
        <taxon>Sphingomonadales</taxon>
        <taxon>Sphingomonadaceae</taxon>
        <taxon>Sphingomonas</taxon>
    </lineage>
</organism>
<dbReference type="PROSITE" id="PS51257">
    <property type="entry name" value="PROKAR_LIPOPROTEIN"/>
    <property type="match status" value="1"/>
</dbReference>
<feature type="transmembrane region" description="Helical" evidence="1">
    <location>
        <begin position="12"/>
        <end position="32"/>
    </location>
</feature>
<dbReference type="RefSeq" id="WP_343892353.1">
    <property type="nucleotide sequence ID" value="NZ_BAAAEH010000058.1"/>
</dbReference>
<evidence type="ECO:0000313" key="2">
    <source>
        <dbReference type="EMBL" id="MEN2793426.1"/>
    </source>
</evidence>